<gene>
    <name evidence="1" type="ORF">FOMPIDRAFT_1056341</name>
</gene>
<dbReference type="AlphaFoldDB" id="S8DHK9"/>
<dbReference type="InParanoid" id="S8DHK9"/>
<dbReference type="HOGENOM" id="CLU_3032340_0_0_1"/>
<accession>S8DHK9</accession>
<proteinExistence type="predicted"/>
<protein>
    <submittedName>
        <fullName evidence="1">Uncharacterized protein</fullName>
    </submittedName>
</protein>
<dbReference type="Proteomes" id="UP000015241">
    <property type="component" value="Unassembled WGS sequence"/>
</dbReference>
<name>S8DHK9_FOMSC</name>
<keyword evidence="2" id="KW-1185">Reference proteome</keyword>
<evidence type="ECO:0000313" key="2">
    <source>
        <dbReference type="Proteomes" id="UP000015241"/>
    </source>
</evidence>
<organism evidence="1 2">
    <name type="scientific">Fomitopsis schrenkii</name>
    <name type="common">Brown rot fungus</name>
    <dbReference type="NCBI Taxonomy" id="2126942"/>
    <lineage>
        <taxon>Eukaryota</taxon>
        <taxon>Fungi</taxon>
        <taxon>Dikarya</taxon>
        <taxon>Basidiomycota</taxon>
        <taxon>Agaricomycotina</taxon>
        <taxon>Agaricomycetes</taxon>
        <taxon>Polyporales</taxon>
        <taxon>Fomitopsis</taxon>
    </lineage>
</organism>
<sequence length="55" mass="6555">MPRTPVMHTTASPRWHPYPLASRLAWYRRRGSRASYYAYPPWIISLFDVIGYPED</sequence>
<evidence type="ECO:0000313" key="1">
    <source>
        <dbReference type="EMBL" id="EPS93036.1"/>
    </source>
</evidence>
<reference evidence="1 2" key="1">
    <citation type="journal article" date="2012" name="Science">
        <title>The Paleozoic origin of enzymatic lignin decomposition reconstructed from 31 fungal genomes.</title>
        <authorList>
            <person name="Floudas D."/>
            <person name="Binder M."/>
            <person name="Riley R."/>
            <person name="Barry K."/>
            <person name="Blanchette R.A."/>
            <person name="Henrissat B."/>
            <person name="Martinez A.T."/>
            <person name="Otillar R."/>
            <person name="Spatafora J.W."/>
            <person name="Yadav J.S."/>
            <person name="Aerts A."/>
            <person name="Benoit I."/>
            <person name="Boyd A."/>
            <person name="Carlson A."/>
            <person name="Copeland A."/>
            <person name="Coutinho P.M."/>
            <person name="de Vries R.P."/>
            <person name="Ferreira P."/>
            <person name="Findley K."/>
            <person name="Foster B."/>
            <person name="Gaskell J."/>
            <person name="Glotzer D."/>
            <person name="Gorecki P."/>
            <person name="Heitman J."/>
            <person name="Hesse C."/>
            <person name="Hori C."/>
            <person name="Igarashi K."/>
            <person name="Jurgens J.A."/>
            <person name="Kallen N."/>
            <person name="Kersten P."/>
            <person name="Kohler A."/>
            <person name="Kuees U."/>
            <person name="Kumar T.K.A."/>
            <person name="Kuo A."/>
            <person name="LaButti K."/>
            <person name="Larrondo L.F."/>
            <person name="Lindquist E."/>
            <person name="Ling A."/>
            <person name="Lombard V."/>
            <person name="Lucas S."/>
            <person name="Lundell T."/>
            <person name="Martin R."/>
            <person name="McLaughlin D.J."/>
            <person name="Morgenstern I."/>
            <person name="Morin E."/>
            <person name="Murat C."/>
            <person name="Nagy L.G."/>
            <person name="Nolan M."/>
            <person name="Ohm R.A."/>
            <person name="Patyshakuliyeva A."/>
            <person name="Rokas A."/>
            <person name="Ruiz-Duenas F.J."/>
            <person name="Sabat G."/>
            <person name="Salamov A."/>
            <person name="Samejima M."/>
            <person name="Schmutz J."/>
            <person name="Slot J.C."/>
            <person name="St John F."/>
            <person name="Stenlid J."/>
            <person name="Sun H."/>
            <person name="Sun S."/>
            <person name="Syed K."/>
            <person name="Tsang A."/>
            <person name="Wiebenga A."/>
            <person name="Young D."/>
            <person name="Pisabarro A."/>
            <person name="Eastwood D.C."/>
            <person name="Martin F."/>
            <person name="Cullen D."/>
            <person name="Grigoriev I.V."/>
            <person name="Hibbett D.S."/>
        </authorList>
    </citation>
    <scope>NUCLEOTIDE SEQUENCE</scope>
    <source>
        <strain evidence="2">FP-58527</strain>
    </source>
</reference>
<dbReference type="EMBL" id="KE504305">
    <property type="protein sequence ID" value="EPS93036.1"/>
    <property type="molecule type" value="Genomic_DNA"/>
</dbReference>